<keyword evidence="5" id="KW-1185">Reference proteome</keyword>
<feature type="chain" id="PRO_5046585160" evidence="2">
    <location>
        <begin position="20"/>
        <end position="823"/>
    </location>
</feature>
<organism evidence="4 5">
    <name type="scientific">Methylomonas subterranea</name>
    <dbReference type="NCBI Taxonomy" id="2952225"/>
    <lineage>
        <taxon>Bacteria</taxon>
        <taxon>Pseudomonadati</taxon>
        <taxon>Pseudomonadota</taxon>
        <taxon>Gammaproteobacteria</taxon>
        <taxon>Methylococcales</taxon>
        <taxon>Methylococcaceae</taxon>
        <taxon>Methylomonas</taxon>
    </lineage>
</organism>
<dbReference type="Pfam" id="PF13428">
    <property type="entry name" value="TPR_14"/>
    <property type="match status" value="1"/>
</dbReference>
<dbReference type="InterPro" id="IPR011990">
    <property type="entry name" value="TPR-like_helical_dom_sf"/>
</dbReference>
<dbReference type="NCBIfam" id="TIGR03939">
    <property type="entry name" value="PGA_TPR_OMP"/>
    <property type="match status" value="1"/>
</dbReference>
<keyword evidence="2" id="KW-0732">Signal</keyword>
<evidence type="ECO:0000256" key="2">
    <source>
        <dbReference type="SAM" id="SignalP"/>
    </source>
</evidence>
<feature type="repeat" description="TPR" evidence="1">
    <location>
        <begin position="90"/>
        <end position="123"/>
    </location>
</feature>
<proteinExistence type="predicted"/>
<feature type="domain" description="PgaA membrane beta barrel" evidence="3">
    <location>
        <begin position="518"/>
        <end position="814"/>
    </location>
</feature>
<feature type="signal peptide" evidence="2">
    <location>
        <begin position="1"/>
        <end position="19"/>
    </location>
</feature>
<protein>
    <submittedName>
        <fullName evidence="4">Poly-beta-1,6 N-acetyl-D-glucosamine export porin PgaA</fullName>
    </submittedName>
</protein>
<dbReference type="Pfam" id="PF13432">
    <property type="entry name" value="TPR_16"/>
    <property type="match status" value="2"/>
</dbReference>
<dbReference type="PANTHER" id="PTHR12558">
    <property type="entry name" value="CELL DIVISION CYCLE 16,23,27"/>
    <property type="match status" value="1"/>
</dbReference>
<evidence type="ECO:0000256" key="1">
    <source>
        <dbReference type="PROSITE-ProRule" id="PRU00339"/>
    </source>
</evidence>
<dbReference type="PANTHER" id="PTHR12558:SF13">
    <property type="entry name" value="CELL DIVISION CYCLE PROTEIN 27 HOMOLOG"/>
    <property type="match status" value="1"/>
</dbReference>
<sequence length="823" mass="93093">MIRKAFAVLLWLPSYSVLAQSTVEAAYQQALDQARSGDTAAALPQLRALASEYPERKNYLYDYMQVLLWADRNEDVLNEAENLDLSTAPAYALETVAKAARNQGQWERALALYQQASALTPDRLTPQLGIGLVLLDQGRHAEAVIHLQQLQERYPESIEALLVLADAENNNGQPDKALALYRRALLIQPSHADALRGLVFTLANNDAVEQALRVAASQRELFSAEEWAGLKWQQAAWLIRHGEQALYLDSRDYRLTDQAIAALDDNIASVERLALQNPSNWRQRARFDLLVALRDRRRMNDAIALYEQLLRQDIVIPVYARMAAADAYLNNRQPEQARDLYLGVIAEAPDYANAKTSLAYAYLEAEQPDQALATAEQAALEQPASISARQADGSATSLPNPQKAAAEMTAAIFHAYVDDLEGAQVRLEKLRLEYPENTDIHNKLAEVYYFRGWPRRARRELDMAGQQAPGHFGLKLNRAKVAHELRDYPLEAALTHELYAYYPEDSGALKQMRAWQRHNKPELKIFASGGVSSNQSNGEDANPLLGNDNTAIDGYLYSSPIQRNIRAFTHQGWRTGLFKESEGGRGYLRIHGAGLEYAKDAILASLEVHYDHFRSEAVGVDLGLDYQINDQWQLFTRLSSLDNNISLRALSAKDETVTAKSAMLGTTFRVNESRFFRASAAYTHFSNDNDRVVLDGTYYERWHSGPVYKFATYLNLAYSTNSRPNQGFYFNPKQDAMLGITLDNDWLTYRHYETDFHQHLALTIGEYWQQDFGVNTVGNIEYAHRWRLGPDIELSYGGGRSYRYYDDALTESWQGYLTANIRF</sequence>
<dbReference type="Gene3D" id="1.25.40.10">
    <property type="entry name" value="Tetratricopeptide repeat domain"/>
    <property type="match status" value="2"/>
</dbReference>
<dbReference type="InterPro" id="IPR023870">
    <property type="entry name" value="PGA_export_porin_PgaA"/>
</dbReference>
<dbReference type="InterPro" id="IPR019734">
    <property type="entry name" value="TPR_rpt"/>
</dbReference>
<gene>
    <name evidence="4" type="primary">pgaA</name>
    <name evidence="4" type="ORF">NP590_02060</name>
</gene>
<feature type="repeat" description="TPR" evidence="1">
    <location>
        <begin position="158"/>
        <end position="191"/>
    </location>
</feature>
<dbReference type="EMBL" id="JANIBJ010000002">
    <property type="protein sequence ID" value="MCQ8102876.1"/>
    <property type="molecule type" value="Genomic_DNA"/>
</dbReference>
<dbReference type="SMART" id="SM00028">
    <property type="entry name" value="TPR"/>
    <property type="match status" value="5"/>
</dbReference>
<dbReference type="Proteomes" id="UP001524499">
    <property type="component" value="Unassembled WGS sequence"/>
</dbReference>
<dbReference type="PROSITE" id="PS50005">
    <property type="entry name" value="TPR"/>
    <property type="match status" value="2"/>
</dbReference>
<dbReference type="InterPro" id="IPR049003">
    <property type="entry name" value="PgaA_barrel"/>
</dbReference>
<keyword evidence="1" id="KW-0802">TPR repeat</keyword>
<dbReference type="InterPro" id="IPR011250">
    <property type="entry name" value="OMP/PagP_B-barrel"/>
</dbReference>
<dbReference type="Pfam" id="PF21197">
    <property type="entry name" value="PgaA_barrel"/>
    <property type="match status" value="1"/>
</dbReference>
<name>A0ABT1TBR0_9GAMM</name>
<evidence type="ECO:0000313" key="4">
    <source>
        <dbReference type="EMBL" id="MCQ8102876.1"/>
    </source>
</evidence>
<dbReference type="SUPFAM" id="SSF48452">
    <property type="entry name" value="TPR-like"/>
    <property type="match status" value="3"/>
</dbReference>
<evidence type="ECO:0000259" key="3">
    <source>
        <dbReference type="Pfam" id="PF21197"/>
    </source>
</evidence>
<evidence type="ECO:0000313" key="5">
    <source>
        <dbReference type="Proteomes" id="UP001524499"/>
    </source>
</evidence>
<reference evidence="4 5" key="1">
    <citation type="submission" date="2022-07" db="EMBL/GenBank/DDBJ databases">
        <title>Methylomonas rivi sp. nov., Methylomonas rosea sp. nov., Methylomonas aureus sp. nov. and Methylomonas subterranea sp. nov., four novel methanotrophs isolated from a freshwater creek and the deep terrestrial subsurface.</title>
        <authorList>
            <person name="Abin C."/>
            <person name="Sankaranarayanan K."/>
            <person name="Garner C."/>
            <person name="Sindelar R."/>
            <person name="Kotary K."/>
            <person name="Garner R."/>
            <person name="Barclay S."/>
            <person name="Lawson P."/>
            <person name="Krumholz L."/>
        </authorList>
    </citation>
    <scope>NUCLEOTIDE SEQUENCE [LARGE SCALE GENOMIC DNA]</scope>
    <source>
        <strain evidence="4 5">SURF-2</strain>
    </source>
</reference>
<dbReference type="SUPFAM" id="SSF56925">
    <property type="entry name" value="OMPA-like"/>
    <property type="match status" value="1"/>
</dbReference>
<dbReference type="RefSeq" id="WP_256600497.1">
    <property type="nucleotide sequence ID" value="NZ_JANIBJ010000002.1"/>
</dbReference>
<accession>A0ABT1TBR0</accession>
<comment type="caution">
    <text evidence="4">The sequence shown here is derived from an EMBL/GenBank/DDBJ whole genome shotgun (WGS) entry which is preliminary data.</text>
</comment>